<evidence type="ECO:0000256" key="1">
    <source>
        <dbReference type="PROSITE-ProRule" id="PRU00285"/>
    </source>
</evidence>
<dbReference type="Pfam" id="PF00011">
    <property type="entry name" value="HSP20"/>
    <property type="match status" value="1"/>
</dbReference>
<proteinExistence type="inferred from homology"/>
<feature type="compositionally biased region" description="Gly residues" evidence="3">
    <location>
        <begin position="162"/>
        <end position="173"/>
    </location>
</feature>
<dbReference type="AlphaFoldDB" id="A0A6J4R039"/>
<dbReference type="SUPFAM" id="SSF49764">
    <property type="entry name" value="HSP20-like chaperones"/>
    <property type="match status" value="1"/>
</dbReference>
<sequence>MALSPFRGRGLYDVHGEMNRLFDEMFGGLARRSGGRQGEGASDSWSPALDVLHEDGDVLVRAELPGVKPDDVDITLSRGVLTISGQRKAEQEERGQGYYVRERRYGTFRRSLMLPEGIDESKIDARYENGVLEVRISGAAAVQEPKKIQIQAPSSESSSNGQNGGGGSEGAES</sequence>
<evidence type="ECO:0000313" key="5">
    <source>
        <dbReference type="EMBL" id="CAA9457429.1"/>
    </source>
</evidence>
<reference evidence="5" key="1">
    <citation type="submission" date="2020-02" db="EMBL/GenBank/DDBJ databases">
        <authorList>
            <person name="Meier V. D."/>
        </authorList>
    </citation>
    <scope>NUCLEOTIDE SEQUENCE</scope>
    <source>
        <strain evidence="5">AVDCRST_MAG25</strain>
    </source>
</reference>
<gene>
    <name evidence="5" type="ORF">AVDCRST_MAG25-312</name>
</gene>
<dbReference type="InterPro" id="IPR002068">
    <property type="entry name" value="A-crystallin/Hsp20_dom"/>
</dbReference>
<feature type="region of interest" description="Disordered" evidence="3">
    <location>
        <begin position="143"/>
        <end position="173"/>
    </location>
</feature>
<dbReference type="InterPro" id="IPR031107">
    <property type="entry name" value="Small_HSP"/>
</dbReference>
<comment type="similarity">
    <text evidence="1 2">Belongs to the small heat shock protein (HSP20) family.</text>
</comment>
<evidence type="ECO:0000256" key="3">
    <source>
        <dbReference type="SAM" id="MobiDB-lite"/>
    </source>
</evidence>
<dbReference type="InterPro" id="IPR008978">
    <property type="entry name" value="HSP20-like_chaperone"/>
</dbReference>
<accession>A0A6J4R039</accession>
<evidence type="ECO:0000259" key="4">
    <source>
        <dbReference type="PROSITE" id="PS01031"/>
    </source>
</evidence>
<dbReference type="CDD" id="cd06464">
    <property type="entry name" value="ACD_sHsps-like"/>
    <property type="match status" value="1"/>
</dbReference>
<protein>
    <recommendedName>
        <fullName evidence="4">SHSP domain-containing protein</fullName>
    </recommendedName>
</protein>
<feature type="domain" description="SHSP" evidence="4">
    <location>
        <begin position="40"/>
        <end position="153"/>
    </location>
</feature>
<dbReference type="PANTHER" id="PTHR11527">
    <property type="entry name" value="HEAT-SHOCK PROTEIN 20 FAMILY MEMBER"/>
    <property type="match status" value="1"/>
</dbReference>
<dbReference type="EMBL" id="CADCVI010000023">
    <property type="protein sequence ID" value="CAA9457429.1"/>
    <property type="molecule type" value="Genomic_DNA"/>
</dbReference>
<organism evidence="5">
    <name type="scientific">uncultured Rubrobacteraceae bacterium</name>
    <dbReference type="NCBI Taxonomy" id="349277"/>
    <lineage>
        <taxon>Bacteria</taxon>
        <taxon>Bacillati</taxon>
        <taxon>Actinomycetota</taxon>
        <taxon>Rubrobacteria</taxon>
        <taxon>Rubrobacterales</taxon>
        <taxon>Rubrobacteraceae</taxon>
        <taxon>environmental samples</taxon>
    </lineage>
</organism>
<dbReference type="Gene3D" id="2.60.40.790">
    <property type="match status" value="1"/>
</dbReference>
<name>A0A6J4R039_9ACTN</name>
<dbReference type="PROSITE" id="PS01031">
    <property type="entry name" value="SHSP"/>
    <property type="match status" value="1"/>
</dbReference>
<evidence type="ECO:0000256" key="2">
    <source>
        <dbReference type="RuleBase" id="RU003616"/>
    </source>
</evidence>